<comment type="caution">
    <text evidence="4">The sequence shown here is derived from an EMBL/GenBank/DDBJ whole genome shotgun (WGS) entry which is preliminary data.</text>
</comment>
<dbReference type="PANTHER" id="PTHR43861:SF1">
    <property type="entry name" value="TRANS-ACONITATE 2-METHYLTRANSFERASE"/>
    <property type="match status" value="1"/>
</dbReference>
<dbReference type="InterPro" id="IPR029063">
    <property type="entry name" value="SAM-dependent_MTases_sf"/>
</dbReference>
<dbReference type="EMBL" id="JAGIYQ010000001">
    <property type="protein sequence ID" value="MBP0723751.1"/>
    <property type="molecule type" value="Genomic_DNA"/>
</dbReference>
<gene>
    <name evidence="4" type="ORF">J5Y03_00975</name>
</gene>
<dbReference type="InterPro" id="IPR041698">
    <property type="entry name" value="Methyltransf_25"/>
</dbReference>
<dbReference type="Gene3D" id="3.40.50.150">
    <property type="entry name" value="Vaccinia Virus protein VP39"/>
    <property type="match status" value="1"/>
</dbReference>
<keyword evidence="1 4" id="KW-0489">Methyltransferase</keyword>
<dbReference type="AlphaFoldDB" id="A0A940SHQ8"/>
<evidence type="ECO:0000259" key="3">
    <source>
        <dbReference type="Pfam" id="PF13649"/>
    </source>
</evidence>
<evidence type="ECO:0000256" key="2">
    <source>
        <dbReference type="ARBA" id="ARBA00022679"/>
    </source>
</evidence>
<reference evidence="4" key="1">
    <citation type="submission" date="2021-04" db="EMBL/GenBank/DDBJ databases">
        <title>Genome seq and assembly of Bacillus sp.</title>
        <authorList>
            <person name="Chhetri G."/>
        </authorList>
    </citation>
    <scope>NUCLEOTIDE SEQUENCE</scope>
    <source>
        <strain evidence="4">RG28</strain>
    </source>
</reference>
<dbReference type="PANTHER" id="PTHR43861">
    <property type="entry name" value="TRANS-ACONITATE 2-METHYLTRANSFERASE-RELATED"/>
    <property type="match status" value="1"/>
</dbReference>
<evidence type="ECO:0000313" key="4">
    <source>
        <dbReference type="EMBL" id="MBP0723751.1"/>
    </source>
</evidence>
<proteinExistence type="predicted"/>
<keyword evidence="5" id="KW-1185">Reference proteome</keyword>
<dbReference type="SUPFAM" id="SSF53335">
    <property type="entry name" value="S-adenosyl-L-methionine-dependent methyltransferases"/>
    <property type="match status" value="1"/>
</dbReference>
<dbReference type="Proteomes" id="UP000682134">
    <property type="component" value="Unassembled WGS sequence"/>
</dbReference>
<keyword evidence="2" id="KW-0808">Transferase</keyword>
<evidence type="ECO:0000313" key="5">
    <source>
        <dbReference type="Proteomes" id="UP000682134"/>
    </source>
</evidence>
<organism evidence="4 5">
    <name type="scientific">Gottfriedia endophytica</name>
    <dbReference type="NCBI Taxonomy" id="2820819"/>
    <lineage>
        <taxon>Bacteria</taxon>
        <taxon>Bacillati</taxon>
        <taxon>Bacillota</taxon>
        <taxon>Bacilli</taxon>
        <taxon>Bacillales</taxon>
        <taxon>Bacillaceae</taxon>
        <taxon>Gottfriedia</taxon>
    </lineage>
</organism>
<dbReference type="Gene3D" id="2.20.25.110">
    <property type="entry name" value="S-adenosyl-L-methionine-dependent methyltransferases"/>
    <property type="match status" value="1"/>
</dbReference>
<protein>
    <submittedName>
        <fullName evidence="4">Class I SAM-dependent methyltransferase</fullName>
    </submittedName>
</protein>
<dbReference type="GO" id="GO:0008168">
    <property type="term" value="F:methyltransferase activity"/>
    <property type="evidence" value="ECO:0007669"/>
    <property type="project" value="UniProtKB-KW"/>
</dbReference>
<sequence length="247" mass="28717">MTYNRFATLYDGLMQDVPYDSWLKFLEDAFRDLGLTNPSIVDIGCGTGTLPILLAKKGYSVTGIDLSEEMLSMAMEKAEQEKVTIPFYMQNMMELEGFENIDCISILCDSLNYLQSEEEVAMTFQKVHESLKSGGLFIFDVHSIYKIKEIFANETFFIDDENLSLVWNCSQGEEDYSVEHDLVFFMRDEESDLYERFEEYHIQTTFPVKTYEKLLKEAGFQIKKISADFNQTVQENSERIFFIAQKM</sequence>
<evidence type="ECO:0000256" key="1">
    <source>
        <dbReference type="ARBA" id="ARBA00022603"/>
    </source>
</evidence>
<dbReference type="Pfam" id="PF13649">
    <property type="entry name" value="Methyltransf_25"/>
    <property type="match status" value="1"/>
</dbReference>
<accession>A0A940SHQ8</accession>
<dbReference type="CDD" id="cd02440">
    <property type="entry name" value="AdoMet_MTases"/>
    <property type="match status" value="1"/>
</dbReference>
<name>A0A940SHQ8_9BACI</name>
<dbReference type="GO" id="GO:0032259">
    <property type="term" value="P:methylation"/>
    <property type="evidence" value="ECO:0007669"/>
    <property type="project" value="UniProtKB-KW"/>
</dbReference>
<feature type="domain" description="Methyltransferase" evidence="3">
    <location>
        <begin position="40"/>
        <end position="135"/>
    </location>
</feature>
<dbReference type="RefSeq" id="WP_209401454.1">
    <property type="nucleotide sequence ID" value="NZ_JAGIYQ010000001.1"/>
</dbReference>